<name>A0AAD9VBH8_ACRCE</name>
<sequence length="293" mass="33537">MAAILVALMLYFVPISFVAGQTGPVDSDSSQQRCEEIQIDLCKSLPFNRTRFPNDFGHTNQSAVNETMWKMARRLNAFICSEDLVFFVCTMYLPICIETQNMPKIIKPCRSVCEKVKEDCLKVLEPSGGTSPFVVFPELPCHNLEYYNQGICLIPDAFIESTKTTRNVSETRRQLTEQDILEANFDYGIKGKILSIKRNQNSSTLLFNVSRVLKCSRCGFYAGQVKIKSRTDCPCFKEKECTRLKKGKTYVVLGYRNGNNGLRLKWAWAWPENRHRLSVLKWRRPGRKNSGSD</sequence>
<reference evidence="6" key="2">
    <citation type="journal article" date="2023" name="Science">
        <title>Genomic signatures of disease resistance in endangered staghorn corals.</title>
        <authorList>
            <person name="Vollmer S.V."/>
            <person name="Selwyn J.D."/>
            <person name="Despard B.A."/>
            <person name="Roesel C.L."/>
        </authorList>
    </citation>
    <scope>NUCLEOTIDE SEQUENCE</scope>
    <source>
        <strain evidence="6">K2</strain>
    </source>
</reference>
<dbReference type="InterPro" id="IPR036790">
    <property type="entry name" value="Frizzled_dom_sf"/>
</dbReference>
<dbReference type="InterPro" id="IPR015526">
    <property type="entry name" value="Frizzled/SFRP"/>
</dbReference>
<dbReference type="CDD" id="cd07066">
    <property type="entry name" value="CRD_FZ"/>
    <property type="match status" value="1"/>
</dbReference>
<comment type="caution">
    <text evidence="6">The sequence shown here is derived from an EMBL/GenBank/DDBJ whole genome shotgun (WGS) entry which is preliminary data.</text>
</comment>
<dbReference type="GO" id="GO:0005886">
    <property type="term" value="C:plasma membrane"/>
    <property type="evidence" value="ECO:0007669"/>
    <property type="project" value="TreeGrafter"/>
</dbReference>
<evidence type="ECO:0000313" key="6">
    <source>
        <dbReference type="EMBL" id="KAK2568413.1"/>
    </source>
</evidence>
<feature type="domain" description="FZ" evidence="5">
    <location>
        <begin position="29"/>
        <end position="155"/>
    </location>
</feature>
<keyword evidence="7" id="KW-1185">Reference proteome</keyword>
<proteinExistence type="predicted"/>
<feature type="chain" id="PRO_5042213650" evidence="4">
    <location>
        <begin position="21"/>
        <end position="293"/>
    </location>
</feature>
<dbReference type="Gene3D" id="1.10.2000.10">
    <property type="entry name" value="Frizzled cysteine-rich domain"/>
    <property type="match status" value="1"/>
</dbReference>
<dbReference type="EMBL" id="JARQWQ010000012">
    <property type="protein sequence ID" value="KAK2568413.1"/>
    <property type="molecule type" value="Genomic_DNA"/>
</dbReference>
<dbReference type="GO" id="GO:0060070">
    <property type="term" value="P:canonical Wnt signaling pathway"/>
    <property type="evidence" value="ECO:0007669"/>
    <property type="project" value="TreeGrafter"/>
</dbReference>
<feature type="signal peptide" evidence="4">
    <location>
        <begin position="1"/>
        <end position="20"/>
    </location>
</feature>
<dbReference type="SUPFAM" id="SSF50242">
    <property type="entry name" value="TIMP-like"/>
    <property type="match status" value="1"/>
</dbReference>
<dbReference type="PANTHER" id="PTHR11309">
    <property type="entry name" value="FRIZZLED"/>
    <property type="match status" value="1"/>
</dbReference>
<dbReference type="SUPFAM" id="SSF63501">
    <property type="entry name" value="Frizzled cysteine-rich domain"/>
    <property type="match status" value="1"/>
</dbReference>
<gene>
    <name evidence="6" type="ORF">P5673_007443</name>
</gene>
<evidence type="ECO:0000256" key="3">
    <source>
        <dbReference type="PROSITE-ProRule" id="PRU00090"/>
    </source>
</evidence>
<dbReference type="PROSITE" id="PS50038">
    <property type="entry name" value="FZ"/>
    <property type="match status" value="1"/>
</dbReference>
<evidence type="ECO:0000256" key="2">
    <source>
        <dbReference type="ARBA" id="ARBA00023157"/>
    </source>
</evidence>
<evidence type="ECO:0000313" key="7">
    <source>
        <dbReference type="Proteomes" id="UP001249851"/>
    </source>
</evidence>
<evidence type="ECO:0000259" key="5">
    <source>
        <dbReference type="PROSITE" id="PS50038"/>
    </source>
</evidence>
<dbReference type="InterPro" id="IPR008993">
    <property type="entry name" value="TIMP-like_OB-fold"/>
</dbReference>
<dbReference type="Pfam" id="PF01392">
    <property type="entry name" value="Fz"/>
    <property type="match status" value="1"/>
</dbReference>
<dbReference type="Proteomes" id="UP001249851">
    <property type="component" value="Unassembled WGS sequence"/>
</dbReference>
<comment type="caution">
    <text evidence="3">Lacks conserved residue(s) required for the propagation of feature annotation.</text>
</comment>
<organism evidence="6 7">
    <name type="scientific">Acropora cervicornis</name>
    <name type="common">Staghorn coral</name>
    <dbReference type="NCBI Taxonomy" id="6130"/>
    <lineage>
        <taxon>Eukaryota</taxon>
        <taxon>Metazoa</taxon>
        <taxon>Cnidaria</taxon>
        <taxon>Anthozoa</taxon>
        <taxon>Hexacorallia</taxon>
        <taxon>Scleractinia</taxon>
        <taxon>Astrocoeniina</taxon>
        <taxon>Acroporidae</taxon>
        <taxon>Acropora</taxon>
    </lineage>
</organism>
<protein>
    <submittedName>
        <fullName evidence="6">Secreted frizzled-related protein 3</fullName>
    </submittedName>
</protein>
<dbReference type="InterPro" id="IPR020067">
    <property type="entry name" value="Frizzled_dom"/>
</dbReference>
<dbReference type="Pfam" id="PF01759">
    <property type="entry name" value="NTR"/>
    <property type="match status" value="1"/>
</dbReference>
<keyword evidence="1" id="KW-0217">Developmental protein</keyword>
<evidence type="ECO:0000256" key="4">
    <source>
        <dbReference type="SAM" id="SignalP"/>
    </source>
</evidence>
<dbReference type="GO" id="GO:0042813">
    <property type="term" value="F:Wnt receptor activity"/>
    <property type="evidence" value="ECO:0007669"/>
    <property type="project" value="TreeGrafter"/>
</dbReference>
<dbReference type="Gene3D" id="2.40.50.120">
    <property type="match status" value="1"/>
</dbReference>
<keyword evidence="2" id="KW-1015">Disulfide bond</keyword>
<dbReference type="GO" id="GO:0035567">
    <property type="term" value="P:non-canonical Wnt signaling pathway"/>
    <property type="evidence" value="ECO:0007669"/>
    <property type="project" value="TreeGrafter"/>
</dbReference>
<dbReference type="AlphaFoldDB" id="A0AAD9VBH8"/>
<dbReference type="SMART" id="SM00063">
    <property type="entry name" value="FRI"/>
    <property type="match status" value="1"/>
</dbReference>
<reference evidence="6" key="1">
    <citation type="journal article" date="2023" name="G3 (Bethesda)">
        <title>Whole genome assembly and annotation of the endangered Caribbean coral Acropora cervicornis.</title>
        <authorList>
            <person name="Selwyn J.D."/>
            <person name="Vollmer S.V."/>
        </authorList>
    </citation>
    <scope>NUCLEOTIDE SEQUENCE</scope>
    <source>
        <strain evidence="6">K2</strain>
    </source>
</reference>
<accession>A0AAD9VBH8</accession>
<dbReference type="InterPro" id="IPR018933">
    <property type="entry name" value="Netrin_module_non-TIMP"/>
</dbReference>
<keyword evidence="4" id="KW-0732">Signal</keyword>
<dbReference type="GO" id="GO:0017147">
    <property type="term" value="F:Wnt-protein binding"/>
    <property type="evidence" value="ECO:0007669"/>
    <property type="project" value="TreeGrafter"/>
</dbReference>
<evidence type="ECO:0000256" key="1">
    <source>
        <dbReference type="ARBA" id="ARBA00022473"/>
    </source>
</evidence>